<sequence length="532" mass="59475">MPNIHLLAVLKTGCLMAGLWLTSCQKPTAPRSALLEHTPKLWNSEVPLATVARECSLQYAVSRTNPQPMGMTESDGTPNLSNPKMTIALWGPPDQLTLSINKNDVWDRRMGHDTTVTLAEMKAGYFSPVNADNSDPLGFTTSFYPTPEGNWVDPYASWRVYPFPCIKPVGQVAILADDFKAADQPTATTRMHNGLTEVNLAQGTAQGKLNYLVMMEQNVIAIRGDFKNLDQDLKLRFSRHRDTYDPANLPMLKNKHYRGYDVTADSAWNQRLDPPESGREGKFFWIKQKMPAEKTYLEGFEYLLVGLIDGEEYSIETVEGAKGVSTLPQSSGSLSKYVRDSTGAAAIATFPKQRGHQFTAYITVVTTNDAQNLLAEAKKRLLSAQKAGFAGLTTQNEAWYTSLYNQREKGRIFTGNSEDVKAVMPGNYYSWMYDHSLTSPDPTRYEAQAKGYSLLELDAAPWHALPCYNELFMSTPLAVANRTDLLNYYVKLIGMWHETARKNAWEVFDLPGLYVGHGYLPPSKPIPTPIRI</sequence>
<dbReference type="EMBL" id="WHLY01000002">
    <property type="protein sequence ID" value="MPR33034.1"/>
    <property type="molecule type" value="Genomic_DNA"/>
</dbReference>
<dbReference type="AlphaFoldDB" id="A0A7C9BFU6"/>
<gene>
    <name evidence="1" type="ORF">GBK04_06590</name>
</gene>
<dbReference type="RefSeq" id="WP_152757973.1">
    <property type="nucleotide sequence ID" value="NZ_WHLY01000002.1"/>
</dbReference>
<evidence type="ECO:0000313" key="2">
    <source>
        <dbReference type="Proteomes" id="UP000479293"/>
    </source>
</evidence>
<name>A0A7C9BFU6_9BACT</name>
<protein>
    <submittedName>
        <fullName evidence="1">Uncharacterized protein</fullName>
    </submittedName>
</protein>
<evidence type="ECO:0000313" key="1">
    <source>
        <dbReference type="EMBL" id="MPR33034.1"/>
    </source>
</evidence>
<organism evidence="1 2">
    <name type="scientific">Salmonirosea aquatica</name>
    <dbReference type="NCBI Taxonomy" id="2654236"/>
    <lineage>
        <taxon>Bacteria</taxon>
        <taxon>Pseudomonadati</taxon>
        <taxon>Bacteroidota</taxon>
        <taxon>Cytophagia</taxon>
        <taxon>Cytophagales</taxon>
        <taxon>Spirosomataceae</taxon>
        <taxon>Salmonirosea</taxon>
    </lineage>
</organism>
<keyword evidence="2" id="KW-1185">Reference proteome</keyword>
<reference evidence="1 2" key="1">
    <citation type="submission" date="2019-10" db="EMBL/GenBank/DDBJ databases">
        <title>Draft Genome Sequence of Cytophagaceae sp. SJW1-29.</title>
        <authorList>
            <person name="Choi A."/>
        </authorList>
    </citation>
    <scope>NUCLEOTIDE SEQUENCE [LARGE SCALE GENOMIC DNA]</scope>
    <source>
        <strain evidence="1 2">SJW1-29</strain>
    </source>
</reference>
<comment type="caution">
    <text evidence="1">The sequence shown here is derived from an EMBL/GenBank/DDBJ whole genome shotgun (WGS) entry which is preliminary data.</text>
</comment>
<proteinExistence type="predicted"/>
<accession>A0A7C9BFU6</accession>
<dbReference type="Proteomes" id="UP000479293">
    <property type="component" value="Unassembled WGS sequence"/>
</dbReference>